<keyword evidence="2" id="KW-1185">Reference proteome</keyword>
<comment type="caution">
    <text evidence="1">The sequence shown here is derived from an EMBL/GenBank/DDBJ whole genome shotgun (WGS) entry which is preliminary data.</text>
</comment>
<gene>
    <name evidence="1" type="ORF">CFP56_036573</name>
</gene>
<protein>
    <submittedName>
        <fullName evidence="1">Uncharacterized protein</fullName>
    </submittedName>
</protein>
<accession>A0AAW0J6K3</accession>
<reference evidence="1 2" key="1">
    <citation type="journal article" date="2018" name="Sci. Data">
        <title>The draft genome sequence of cork oak.</title>
        <authorList>
            <person name="Ramos A.M."/>
            <person name="Usie A."/>
            <person name="Barbosa P."/>
            <person name="Barros P.M."/>
            <person name="Capote T."/>
            <person name="Chaves I."/>
            <person name="Simoes F."/>
            <person name="Abreu I."/>
            <person name="Carrasquinho I."/>
            <person name="Faro C."/>
            <person name="Guimaraes J.B."/>
            <person name="Mendonca D."/>
            <person name="Nobrega F."/>
            <person name="Rodrigues L."/>
            <person name="Saibo N.J.M."/>
            <person name="Varela M.C."/>
            <person name="Egas C."/>
            <person name="Matos J."/>
            <person name="Miguel C.M."/>
            <person name="Oliveira M.M."/>
            <person name="Ricardo C.P."/>
            <person name="Goncalves S."/>
        </authorList>
    </citation>
    <scope>NUCLEOTIDE SEQUENCE [LARGE SCALE GENOMIC DNA]</scope>
    <source>
        <strain evidence="2">cv. HL8</strain>
    </source>
</reference>
<dbReference type="AlphaFoldDB" id="A0AAW0J6K3"/>
<proteinExistence type="predicted"/>
<dbReference type="Proteomes" id="UP000237347">
    <property type="component" value="Unassembled WGS sequence"/>
</dbReference>
<organism evidence="1 2">
    <name type="scientific">Quercus suber</name>
    <name type="common">Cork oak</name>
    <dbReference type="NCBI Taxonomy" id="58331"/>
    <lineage>
        <taxon>Eukaryota</taxon>
        <taxon>Viridiplantae</taxon>
        <taxon>Streptophyta</taxon>
        <taxon>Embryophyta</taxon>
        <taxon>Tracheophyta</taxon>
        <taxon>Spermatophyta</taxon>
        <taxon>Magnoliopsida</taxon>
        <taxon>eudicotyledons</taxon>
        <taxon>Gunneridae</taxon>
        <taxon>Pentapetalae</taxon>
        <taxon>rosids</taxon>
        <taxon>fabids</taxon>
        <taxon>Fagales</taxon>
        <taxon>Fagaceae</taxon>
        <taxon>Quercus</taxon>
    </lineage>
</organism>
<sequence>MELGWLLPGPNHLQSKIKPLSSNIYPLQQHLDKDIWKDAVAEDRENWSIGQLTAVPVLASELGHFSKSHRPTMCKSPMPPCHHL</sequence>
<name>A0AAW0J6K3_QUESU</name>
<evidence type="ECO:0000313" key="2">
    <source>
        <dbReference type="Proteomes" id="UP000237347"/>
    </source>
</evidence>
<evidence type="ECO:0000313" key="1">
    <source>
        <dbReference type="EMBL" id="KAK7822377.1"/>
    </source>
</evidence>
<dbReference type="EMBL" id="PKMF04000669">
    <property type="protein sequence ID" value="KAK7822377.1"/>
    <property type="molecule type" value="Genomic_DNA"/>
</dbReference>